<evidence type="ECO:0000313" key="3">
    <source>
        <dbReference type="Proteomes" id="UP000270487"/>
    </source>
</evidence>
<dbReference type="AlphaFoldDB" id="A0A448SMA5"/>
<dbReference type="RefSeq" id="WP_141131974.1">
    <property type="nucleotide sequence ID" value="NZ_CAMKJC010000007.1"/>
</dbReference>
<name>A0A448SMA5_SERFO</name>
<dbReference type="Proteomes" id="UP000270487">
    <property type="component" value="Chromosome"/>
</dbReference>
<dbReference type="EMBL" id="LR134492">
    <property type="protein sequence ID" value="VEI68825.1"/>
    <property type="molecule type" value="Genomic_DNA"/>
</dbReference>
<keyword evidence="1" id="KW-1133">Transmembrane helix</keyword>
<accession>A0A448SMA5</accession>
<protein>
    <submittedName>
        <fullName evidence="2">Uncharacterized protein</fullName>
    </submittedName>
</protein>
<evidence type="ECO:0000256" key="1">
    <source>
        <dbReference type="SAM" id="Phobius"/>
    </source>
</evidence>
<keyword evidence="1" id="KW-0812">Transmembrane</keyword>
<proteinExistence type="predicted"/>
<feature type="transmembrane region" description="Helical" evidence="1">
    <location>
        <begin position="40"/>
        <end position="64"/>
    </location>
</feature>
<feature type="transmembrane region" description="Helical" evidence="1">
    <location>
        <begin position="6"/>
        <end position="28"/>
    </location>
</feature>
<feature type="transmembrane region" description="Helical" evidence="1">
    <location>
        <begin position="76"/>
        <end position="99"/>
    </location>
</feature>
<keyword evidence="1" id="KW-0472">Membrane</keyword>
<organism evidence="2 3">
    <name type="scientific">Serratia fonticola</name>
    <dbReference type="NCBI Taxonomy" id="47917"/>
    <lineage>
        <taxon>Bacteria</taxon>
        <taxon>Pseudomonadati</taxon>
        <taxon>Pseudomonadota</taxon>
        <taxon>Gammaproteobacteria</taxon>
        <taxon>Enterobacterales</taxon>
        <taxon>Yersiniaceae</taxon>
        <taxon>Serratia</taxon>
    </lineage>
</organism>
<evidence type="ECO:0000313" key="2">
    <source>
        <dbReference type="EMBL" id="VEI68825.1"/>
    </source>
</evidence>
<reference evidence="2 3" key="1">
    <citation type="submission" date="2018-12" db="EMBL/GenBank/DDBJ databases">
        <authorList>
            <consortium name="Pathogen Informatics"/>
        </authorList>
    </citation>
    <scope>NUCLEOTIDE SEQUENCE [LARGE SCALE GENOMIC DNA]</scope>
    <source>
        <strain evidence="2 3">NCTC13193</strain>
    </source>
</reference>
<sequence>MKKYSYPYLFSVTILFLGFVFGMMLWHGEIYRQTFLNRTSVRYMLVTALALALLISLLIIRRGVFNSSKFVDYIKLYAAISIVTALVAIMLLITATYYLPGKTSSYTTTYSYAYGSRSSCAGAEVNDADLGISIRVCHPVGNYEFNNKIYIEKRTNALGMVVTYAITFP</sequence>
<gene>
    <name evidence="2" type="ORF">NCTC13193_02452</name>
</gene>